<evidence type="ECO:0000259" key="7">
    <source>
        <dbReference type="Pfam" id="PF17188"/>
    </source>
</evidence>
<keyword evidence="3 5" id="KW-0732">Signal</keyword>
<comment type="caution">
    <text evidence="8">The sequence shown here is derived from an EMBL/GenBank/DDBJ whole genome shotgun (WGS) entry which is preliminary data.</text>
</comment>
<evidence type="ECO:0000256" key="2">
    <source>
        <dbReference type="ARBA" id="ARBA00008150"/>
    </source>
</evidence>
<dbReference type="InterPro" id="IPR038484">
    <property type="entry name" value="MucB/RseB_C_sf"/>
</dbReference>
<name>A0A9X2WI63_9GAMM</name>
<dbReference type="CDD" id="cd16327">
    <property type="entry name" value="RseB"/>
    <property type="match status" value="1"/>
</dbReference>
<evidence type="ECO:0000259" key="6">
    <source>
        <dbReference type="Pfam" id="PF03888"/>
    </source>
</evidence>
<comment type="subcellular location">
    <subcellularLocation>
        <location evidence="1">Periplasm</location>
    </subcellularLocation>
</comment>
<keyword evidence="9" id="KW-1185">Reference proteome</keyword>
<evidence type="ECO:0000256" key="4">
    <source>
        <dbReference type="ARBA" id="ARBA00022764"/>
    </source>
</evidence>
<dbReference type="InterPro" id="IPR005588">
    <property type="entry name" value="MucB_RseB"/>
</dbReference>
<dbReference type="PANTHER" id="PTHR38782">
    <property type="match status" value="1"/>
</dbReference>
<dbReference type="InterPro" id="IPR033434">
    <property type="entry name" value="MucB/RseB_N"/>
</dbReference>
<dbReference type="InterPro" id="IPR033436">
    <property type="entry name" value="MucB/RseB_C"/>
</dbReference>
<keyword evidence="4" id="KW-0574">Periplasm</keyword>
<dbReference type="GO" id="GO:0045152">
    <property type="term" value="F:antisigma factor binding"/>
    <property type="evidence" value="ECO:0007669"/>
    <property type="project" value="TreeGrafter"/>
</dbReference>
<feature type="domain" description="MucB/RseB N-terminal" evidence="6">
    <location>
        <begin position="32"/>
        <end position="203"/>
    </location>
</feature>
<dbReference type="GO" id="GO:0030288">
    <property type="term" value="C:outer membrane-bounded periplasmic space"/>
    <property type="evidence" value="ECO:0007669"/>
    <property type="project" value="TreeGrafter"/>
</dbReference>
<dbReference type="PANTHER" id="PTHR38782:SF1">
    <property type="entry name" value="SIGMA-E FACTOR REGULATORY PROTEIN RSEB"/>
    <property type="match status" value="1"/>
</dbReference>
<dbReference type="GO" id="GO:0032885">
    <property type="term" value="P:regulation of polysaccharide biosynthetic process"/>
    <property type="evidence" value="ECO:0007669"/>
    <property type="project" value="TreeGrafter"/>
</dbReference>
<proteinExistence type="inferred from homology"/>
<protein>
    <submittedName>
        <fullName evidence="8">MucB/RseB C-terminal domain-containing protein</fullName>
    </submittedName>
</protein>
<dbReference type="Pfam" id="PF17188">
    <property type="entry name" value="MucB_RseB_C"/>
    <property type="match status" value="1"/>
</dbReference>
<dbReference type="EMBL" id="JAOANI010000028">
    <property type="protein sequence ID" value="MCT7360810.1"/>
    <property type="molecule type" value="Genomic_DNA"/>
</dbReference>
<evidence type="ECO:0000313" key="8">
    <source>
        <dbReference type="EMBL" id="MCT7360810.1"/>
    </source>
</evidence>
<evidence type="ECO:0000313" key="9">
    <source>
        <dbReference type="Proteomes" id="UP001147830"/>
    </source>
</evidence>
<dbReference type="RefSeq" id="WP_260977633.1">
    <property type="nucleotide sequence ID" value="NZ_JAOANI010000028.1"/>
</dbReference>
<feature type="domain" description="MucB/RseB C-terminal" evidence="7">
    <location>
        <begin position="227"/>
        <end position="343"/>
    </location>
</feature>
<dbReference type="PIRSF" id="PIRSF005427">
    <property type="entry name" value="RseB"/>
    <property type="match status" value="1"/>
</dbReference>
<accession>A0A9X2WI63</accession>
<feature type="chain" id="PRO_5040889101" evidence="5">
    <location>
        <begin position="29"/>
        <end position="365"/>
    </location>
</feature>
<dbReference type="Gene3D" id="3.30.200.100">
    <property type="entry name" value="MucB/RseB, C-terminal domain"/>
    <property type="match status" value="1"/>
</dbReference>
<sequence>MRAGRLLLTLSFSLLALNFSLFTAGAQAEEGARGWLERMTQAFQQQNYRGVLIYGDGQQWQTLAITHGMLDGVEQEKLLHLTGLPREMVRHGQDIICIHPGEHSPRFNSELSNPLHGFSRVMDVEDQYHFTLGGVERIAGRFAQRLQVTPVDNDRYGYQLWLDQNTGLLLRSDLLNNHQQVLERFQFAQIEIGLDLSAAAFEPDDQGHKLTLYPVSPDQQAISTEGIGWLPNWIPAGFRITAVIQAGSPRTADADAEQHTADTLPVRLMYSDGLAAFTLFIDPVNQEQMPEITRRWGATAAVVRYRDHTAGAADGDGSSHGRLRVTVVGELPADTMIRIATSIVPGALAEHHVDAVNSALSVTEE</sequence>
<organism evidence="8 9">
    <name type="scientific">Thalassolituus pacificus</name>
    <dbReference type="NCBI Taxonomy" id="2975440"/>
    <lineage>
        <taxon>Bacteria</taxon>
        <taxon>Pseudomonadati</taxon>
        <taxon>Pseudomonadota</taxon>
        <taxon>Gammaproteobacteria</taxon>
        <taxon>Oceanospirillales</taxon>
        <taxon>Oceanospirillaceae</taxon>
        <taxon>Thalassolituus</taxon>
    </lineage>
</organism>
<reference evidence="8" key="2">
    <citation type="submission" date="2022-08" db="EMBL/GenBank/DDBJ databases">
        <authorList>
            <person name="Dong C."/>
        </authorList>
    </citation>
    <scope>NUCLEOTIDE SEQUENCE</scope>
    <source>
        <strain evidence="8">59MF3M-4</strain>
    </source>
</reference>
<reference evidence="8" key="1">
    <citation type="journal article" date="2022" name="Front. Microbiol.">
        <title>Genome-based taxonomic rearrangement of Oceanobacter-related bacteria including the description of Thalassolituus hydrocarbonoclasticus sp. nov. and Thalassolituus pacificus sp. nov. and emended description of the genus Thalassolituus.</title>
        <authorList>
            <person name="Dong C."/>
            <person name="Wei L."/>
            <person name="Wang J."/>
            <person name="Lai Q."/>
            <person name="Huang Z."/>
            <person name="Shao Z."/>
        </authorList>
    </citation>
    <scope>NUCLEOTIDE SEQUENCE</scope>
    <source>
        <strain evidence="8">59MF3M-4</strain>
    </source>
</reference>
<feature type="signal peptide" evidence="5">
    <location>
        <begin position="1"/>
        <end position="28"/>
    </location>
</feature>
<gene>
    <name evidence="8" type="ORF">NYR02_17450</name>
</gene>
<comment type="similarity">
    <text evidence="2">Belongs to the RseB family.</text>
</comment>
<dbReference type="Gene3D" id="2.50.20.10">
    <property type="entry name" value="Lipoprotein localisation LolA/LolB/LppX"/>
    <property type="match status" value="1"/>
</dbReference>
<dbReference type="Pfam" id="PF03888">
    <property type="entry name" value="MucB_RseB"/>
    <property type="match status" value="1"/>
</dbReference>
<dbReference type="Proteomes" id="UP001147830">
    <property type="component" value="Unassembled WGS sequence"/>
</dbReference>
<dbReference type="AlphaFoldDB" id="A0A9X2WI63"/>
<evidence type="ECO:0000256" key="5">
    <source>
        <dbReference type="SAM" id="SignalP"/>
    </source>
</evidence>
<evidence type="ECO:0000256" key="3">
    <source>
        <dbReference type="ARBA" id="ARBA00022729"/>
    </source>
</evidence>
<evidence type="ECO:0000256" key="1">
    <source>
        <dbReference type="ARBA" id="ARBA00004418"/>
    </source>
</evidence>